<reference evidence="3 4" key="1">
    <citation type="submission" date="2024-04" db="EMBL/GenBank/DDBJ databases">
        <authorList>
            <consortium name="Genoscope - CEA"/>
            <person name="William W."/>
        </authorList>
    </citation>
    <scope>NUCLEOTIDE SEQUENCE [LARGE SCALE GENOMIC DNA]</scope>
</reference>
<comment type="caution">
    <text evidence="3">The sequence shown here is derived from an EMBL/GenBank/DDBJ whole genome shotgun (WGS) entry which is preliminary data.</text>
</comment>
<evidence type="ECO:0000256" key="2">
    <source>
        <dbReference type="SAM" id="Phobius"/>
    </source>
</evidence>
<dbReference type="EMBL" id="CAXITT010000340">
    <property type="protein sequence ID" value="CAL1539482.1"/>
    <property type="molecule type" value="Genomic_DNA"/>
</dbReference>
<accession>A0AAV2I139</accession>
<dbReference type="AlphaFoldDB" id="A0AAV2I139"/>
<keyword evidence="2" id="KW-0812">Transmembrane</keyword>
<feature type="transmembrane region" description="Helical" evidence="2">
    <location>
        <begin position="6"/>
        <end position="23"/>
    </location>
</feature>
<protein>
    <submittedName>
        <fullName evidence="3">Uncharacterized protein</fullName>
    </submittedName>
</protein>
<evidence type="ECO:0000256" key="1">
    <source>
        <dbReference type="SAM" id="MobiDB-lite"/>
    </source>
</evidence>
<sequence>MLIIALTLGLPIATIVIILICAFKHRQQLQEPKVTGYDRVVVPAPLEDPNYEQVVLYDMPTDPHIHGTIAATHDTQIRPQKASKKLPRSDSKERVSVETIGRDTQITLDDNNSRWKFLKSKIVRNSKKKKRSNHHPSPGTVGQNHAKVHYYSNTEGTIKFSIDI</sequence>
<dbReference type="Proteomes" id="UP001497497">
    <property type="component" value="Unassembled WGS sequence"/>
</dbReference>
<feature type="compositionally biased region" description="Basic residues" evidence="1">
    <location>
        <begin position="122"/>
        <end position="134"/>
    </location>
</feature>
<keyword evidence="4" id="KW-1185">Reference proteome</keyword>
<feature type="region of interest" description="Disordered" evidence="1">
    <location>
        <begin position="122"/>
        <end position="146"/>
    </location>
</feature>
<keyword evidence="2" id="KW-0472">Membrane</keyword>
<proteinExistence type="predicted"/>
<evidence type="ECO:0000313" key="4">
    <source>
        <dbReference type="Proteomes" id="UP001497497"/>
    </source>
</evidence>
<keyword evidence="2" id="KW-1133">Transmembrane helix</keyword>
<gene>
    <name evidence="3" type="ORF">GSLYS_00013248001</name>
</gene>
<evidence type="ECO:0000313" key="3">
    <source>
        <dbReference type="EMBL" id="CAL1539482.1"/>
    </source>
</evidence>
<organism evidence="3 4">
    <name type="scientific">Lymnaea stagnalis</name>
    <name type="common">Great pond snail</name>
    <name type="synonym">Helix stagnalis</name>
    <dbReference type="NCBI Taxonomy" id="6523"/>
    <lineage>
        <taxon>Eukaryota</taxon>
        <taxon>Metazoa</taxon>
        <taxon>Spiralia</taxon>
        <taxon>Lophotrochozoa</taxon>
        <taxon>Mollusca</taxon>
        <taxon>Gastropoda</taxon>
        <taxon>Heterobranchia</taxon>
        <taxon>Euthyneura</taxon>
        <taxon>Panpulmonata</taxon>
        <taxon>Hygrophila</taxon>
        <taxon>Lymnaeoidea</taxon>
        <taxon>Lymnaeidae</taxon>
        <taxon>Lymnaea</taxon>
    </lineage>
</organism>
<name>A0AAV2I139_LYMST</name>